<dbReference type="AlphaFoldDB" id="A0ABD2MQQ8"/>
<sequence length="104" mass="12447">ACTINDQLADHLMQRLDFTVEGSEDIFRFRRDYSPDNIEVFLGLLNDQDWSLVYRCREFDVNNQFNNFMKVFVPIFNASFKKNFVELIIKMLSMTLWLPRNVDL</sequence>
<reference evidence="1 2" key="1">
    <citation type="journal article" date="2021" name="BMC Biol.">
        <title>Horizontally acquired antibacterial genes associated with adaptive radiation of ladybird beetles.</title>
        <authorList>
            <person name="Li H.S."/>
            <person name="Tang X.F."/>
            <person name="Huang Y.H."/>
            <person name="Xu Z.Y."/>
            <person name="Chen M.L."/>
            <person name="Du X.Y."/>
            <person name="Qiu B.Y."/>
            <person name="Chen P.T."/>
            <person name="Zhang W."/>
            <person name="Slipinski A."/>
            <person name="Escalona H.E."/>
            <person name="Waterhouse R.M."/>
            <person name="Zwick A."/>
            <person name="Pang H."/>
        </authorList>
    </citation>
    <scope>NUCLEOTIDE SEQUENCE [LARGE SCALE GENOMIC DNA]</scope>
    <source>
        <strain evidence="1">SYSU2018</strain>
    </source>
</reference>
<protein>
    <submittedName>
        <fullName evidence="1">Uncharacterized protein</fullName>
    </submittedName>
</protein>
<comment type="caution">
    <text evidence="1">The sequence shown here is derived from an EMBL/GenBank/DDBJ whole genome shotgun (WGS) entry which is preliminary data.</text>
</comment>
<feature type="non-terminal residue" evidence="1">
    <location>
        <position position="104"/>
    </location>
</feature>
<dbReference type="Proteomes" id="UP001516400">
    <property type="component" value="Unassembled WGS sequence"/>
</dbReference>
<keyword evidence="2" id="KW-1185">Reference proteome</keyword>
<gene>
    <name evidence="1" type="ORF">HHI36_007658</name>
</gene>
<evidence type="ECO:0000313" key="1">
    <source>
        <dbReference type="EMBL" id="KAL3268550.1"/>
    </source>
</evidence>
<feature type="non-terminal residue" evidence="1">
    <location>
        <position position="1"/>
    </location>
</feature>
<proteinExistence type="predicted"/>
<dbReference type="EMBL" id="JABFTP020000021">
    <property type="protein sequence ID" value="KAL3268550.1"/>
    <property type="molecule type" value="Genomic_DNA"/>
</dbReference>
<evidence type="ECO:0000313" key="2">
    <source>
        <dbReference type="Proteomes" id="UP001516400"/>
    </source>
</evidence>
<name>A0ABD2MQQ8_9CUCU</name>
<organism evidence="1 2">
    <name type="scientific">Cryptolaemus montrouzieri</name>
    <dbReference type="NCBI Taxonomy" id="559131"/>
    <lineage>
        <taxon>Eukaryota</taxon>
        <taxon>Metazoa</taxon>
        <taxon>Ecdysozoa</taxon>
        <taxon>Arthropoda</taxon>
        <taxon>Hexapoda</taxon>
        <taxon>Insecta</taxon>
        <taxon>Pterygota</taxon>
        <taxon>Neoptera</taxon>
        <taxon>Endopterygota</taxon>
        <taxon>Coleoptera</taxon>
        <taxon>Polyphaga</taxon>
        <taxon>Cucujiformia</taxon>
        <taxon>Coccinelloidea</taxon>
        <taxon>Coccinellidae</taxon>
        <taxon>Scymninae</taxon>
        <taxon>Scymnini</taxon>
        <taxon>Cryptolaemus</taxon>
    </lineage>
</organism>
<accession>A0ABD2MQQ8</accession>